<reference evidence="2" key="2">
    <citation type="submission" date="2023-06" db="EMBL/GenBank/DDBJ databases">
        <authorList>
            <consortium name="Lawrence Berkeley National Laboratory"/>
            <person name="Haridas S."/>
            <person name="Hensen N."/>
            <person name="Bonometti L."/>
            <person name="Westerberg I."/>
            <person name="Brannstrom I.O."/>
            <person name="Guillou S."/>
            <person name="Cros-Aarteil S."/>
            <person name="Calhoun S."/>
            <person name="Kuo A."/>
            <person name="Mondo S."/>
            <person name="Pangilinan J."/>
            <person name="Riley R."/>
            <person name="Labutti K."/>
            <person name="Andreopoulos B."/>
            <person name="Lipzen A."/>
            <person name="Chen C."/>
            <person name="Yanf M."/>
            <person name="Daum C."/>
            <person name="Ng V."/>
            <person name="Clum A."/>
            <person name="Steindorff A."/>
            <person name="Ohm R."/>
            <person name="Martin F."/>
            <person name="Silar P."/>
            <person name="Natvig D."/>
            <person name="Lalanne C."/>
            <person name="Gautier V."/>
            <person name="Ament-Velasquez S.L."/>
            <person name="Kruys A."/>
            <person name="Hutchinson M.I."/>
            <person name="Powell A.J."/>
            <person name="Barry K."/>
            <person name="Miller A.N."/>
            <person name="Grigoriev I.V."/>
            <person name="Debuchy R."/>
            <person name="Gladieux P."/>
            <person name="Thoren M.H."/>
            <person name="Johannesson H."/>
        </authorList>
    </citation>
    <scope>NUCLEOTIDE SEQUENCE</scope>
    <source>
        <strain evidence="2">CBS 314.62</strain>
    </source>
</reference>
<feature type="signal peptide" evidence="1">
    <location>
        <begin position="1"/>
        <end position="21"/>
    </location>
</feature>
<dbReference type="Proteomes" id="UP001270362">
    <property type="component" value="Unassembled WGS sequence"/>
</dbReference>
<keyword evidence="1" id="KW-0732">Signal</keyword>
<feature type="chain" id="PRO_5041933495" description="Small secreted protein" evidence="1">
    <location>
        <begin position="22"/>
        <end position="120"/>
    </location>
</feature>
<dbReference type="AlphaFoldDB" id="A0AAE1CD25"/>
<organism evidence="2 3">
    <name type="scientific">Podospora appendiculata</name>
    <dbReference type="NCBI Taxonomy" id="314037"/>
    <lineage>
        <taxon>Eukaryota</taxon>
        <taxon>Fungi</taxon>
        <taxon>Dikarya</taxon>
        <taxon>Ascomycota</taxon>
        <taxon>Pezizomycotina</taxon>
        <taxon>Sordariomycetes</taxon>
        <taxon>Sordariomycetidae</taxon>
        <taxon>Sordariales</taxon>
        <taxon>Podosporaceae</taxon>
        <taxon>Podospora</taxon>
    </lineage>
</organism>
<sequence>MKTAILPALSVLAFFTGSSSAFWGQLRLDYSCPGEGCFTTLNIKDYNTGSTYTCGAVVPSFCTYEGRCPVYCQETSPGGYNWNAQFWQTSDGCDNMDFEGAFGGAGHGYCCGGAPCDIGA</sequence>
<dbReference type="EMBL" id="JAULSO010000002">
    <property type="protein sequence ID" value="KAK3689253.1"/>
    <property type="molecule type" value="Genomic_DNA"/>
</dbReference>
<accession>A0AAE1CD25</accession>
<gene>
    <name evidence="2" type="ORF">B0T22DRAFT_513460</name>
</gene>
<comment type="caution">
    <text evidence="2">The sequence shown here is derived from an EMBL/GenBank/DDBJ whole genome shotgun (WGS) entry which is preliminary data.</text>
</comment>
<name>A0AAE1CD25_9PEZI</name>
<reference evidence="2" key="1">
    <citation type="journal article" date="2023" name="Mol. Phylogenet. Evol.">
        <title>Genome-scale phylogeny and comparative genomics of the fungal order Sordariales.</title>
        <authorList>
            <person name="Hensen N."/>
            <person name="Bonometti L."/>
            <person name="Westerberg I."/>
            <person name="Brannstrom I.O."/>
            <person name="Guillou S."/>
            <person name="Cros-Aarteil S."/>
            <person name="Calhoun S."/>
            <person name="Haridas S."/>
            <person name="Kuo A."/>
            <person name="Mondo S."/>
            <person name="Pangilinan J."/>
            <person name="Riley R."/>
            <person name="LaButti K."/>
            <person name="Andreopoulos B."/>
            <person name="Lipzen A."/>
            <person name="Chen C."/>
            <person name="Yan M."/>
            <person name="Daum C."/>
            <person name="Ng V."/>
            <person name="Clum A."/>
            <person name="Steindorff A."/>
            <person name="Ohm R.A."/>
            <person name="Martin F."/>
            <person name="Silar P."/>
            <person name="Natvig D.O."/>
            <person name="Lalanne C."/>
            <person name="Gautier V."/>
            <person name="Ament-Velasquez S.L."/>
            <person name="Kruys A."/>
            <person name="Hutchinson M.I."/>
            <person name="Powell A.J."/>
            <person name="Barry K."/>
            <person name="Miller A.N."/>
            <person name="Grigoriev I.V."/>
            <person name="Debuchy R."/>
            <person name="Gladieux P."/>
            <person name="Hiltunen Thoren M."/>
            <person name="Johannesson H."/>
        </authorList>
    </citation>
    <scope>NUCLEOTIDE SEQUENCE</scope>
    <source>
        <strain evidence="2">CBS 314.62</strain>
    </source>
</reference>
<evidence type="ECO:0008006" key="4">
    <source>
        <dbReference type="Google" id="ProtNLM"/>
    </source>
</evidence>
<proteinExistence type="predicted"/>
<evidence type="ECO:0000313" key="2">
    <source>
        <dbReference type="EMBL" id="KAK3689253.1"/>
    </source>
</evidence>
<evidence type="ECO:0000313" key="3">
    <source>
        <dbReference type="Proteomes" id="UP001270362"/>
    </source>
</evidence>
<evidence type="ECO:0000256" key="1">
    <source>
        <dbReference type="SAM" id="SignalP"/>
    </source>
</evidence>
<keyword evidence="3" id="KW-1185">Reference proteome</keyword>
<protein>
    <recommendedName>
        <fullName evidence="4">Small secreted protein</fullName>
    </recommendedName>
</protein>